<dbReference type="AlphaFoldDB" id="A0A9X1WTL9"/>
<dbReference type="Gene3D" id="1.10.287.110">
    <property type="entry name" value="DnaJ domain"/>
    <property type="match status" value="1"/>
</dbReference>
<dbReference type="SMART" id="SM00271">
    <property type="entry name" value="DnaJ"/>
    <property type="match status" value="1"/>
</dbReference>
<dbReference type="EMBL" id="JALIRP010000006">
    <property type="protein sequence ID" value="MCJ8013385.1"/>
    <property type="molecule type" value="Genomic_DNA"/>
</dbReference>
<dbReference type="PROSITE" id="PS00636">
    <property type="entry name" value="DNAJ_1"/>
    <property type="match status" value="1"/>
</dbReference>
<dbReference type="CDD" id="cd06257">
    <property type="entry name" value="DnaJ"/>
    <property type="match status" value="1"/>
</dbReference>
<dbReference type="InterPro" id="IPR036869">
    <property type="entry name" value="J_dom_sf"/>
</dbReference>
<dbReference type="GO" id="GO:0006260">
    <property type="term" value="P:DNA replication"/>
    <property type="evidence" value="ECO:0007669"/>
    <property type="project" value="UniProtKB-KW"/>
</dbReference>
<keyword evidence="6" id="KW-1185">Reference proteome</keyword>
<feature type="compositionally biased region" description="Polar residues" evidence="3">
    <location>
        <begin position="349"/>
        <end position="368"/>
    </location>
</feature>
<reference evidence="5" key="1">
    <citation type="submission" date="2022-04" db="EMBL/GenBank/DDBJ databases">
        <title>Paenibacillus mangrovi sp. nov., a novel endophytic bacterium isolated from bark of Kandelia candel.</title>
        <authorList>
            <person name="Tuo L."/>
        </authorList>
    </citation>
    <scope>NUCLEOTIDE SEQUENCE</scope>
    <source>
        <strain evidence="5">KQZ6P-2</strain>
    </source>
</reference>
<evidence type="ECO:0000256" key="3">
    <source>
        <dbReference type="SAM" id="MobiDB-lite"/>
    </source>
</evidence>
<organism evidence="5 6">
    <name type="scientific">Paenibacillus mangrovi</name>
    <dbReference type="NCBI Taxonomy" id="2931978"/>
    <lineage>
        <taxon>Bacteria</taxon>
        <taxon>Bacillati</taxon>
        <taxon>Bacillota</taxon>
        <taxon>Bacilli</taxon>
        <taxon>Bacillales</taxon>
        <taxon>Paenibacillaceae</taxon>
        <taxon>Paenibacillus</taxon>
    </lineage>
</organism>
<feature type="region of interest" description="Disordered" evidence="3">
    <location>
        <begin position="348"/>
        <end position="380"/>
    </location>
</feature>
<evidence type="ECO:0000256" key="1">
    <source>
        <dbReference type="ARBA" id="ARBA00022705"/>
    </source>
</evidence>
<evidence type="ECO:0000313" key="6">
    <source>
        <dbReference type="Proteomes" id="UP001139347"/>
    </source>
</evidence>
<comment type="caution">
    <text evidence="5">The sequence shown here is derived from an EMBL/GenBank/DDBJ whole genome shotgun (WGS) entry which is preliminary data.</text>
</comment>
<dbReference type="Proteomes" id="UP001139347">
    <property type="component" value="Unassembled WGS sequence"/>
</dbReference>
<dbReference type="PRINTS" id="PR00625">
    <property type="entry name" value="JDOMAIN"/>
</dbReference>
<dbReference type="PROSITE" id="PS50076">
    <property type="entry name" value="DNAJ_2"/>
    <property type="match status" value="1"/>
</dbReference>
<dbReference type="GO" id="GO:0005737">
    <property type="term" value="C:cytoplasm"/>
    <property type="evidence" value="ECO:0007669"/>
    <property type="project" value="TreeGrafter"/>
</dbReference>
<dbReference type="SUPFAM" id="SSF46565">
    <property type="entry name" value="Chaperone J-domain"/>
    <property type="match status" value="1"/>
</dbReference>
<evidence type="ECO:0000256" key="2">
    <source>
        <dbReference type="ARBA" id="ARBA00023016"/>
    </source>
</evidence>
<dbReference type="PANTHER" id="PTHR43096:SF10">
    <property type="entry name" value="CHAPERONE PROTEIN DNAJ A6, CHLOROPLASTIC"/>
    <property type="match status" value="1"/>
</dbReference>
<keyword evidence="2" id="KW-0346">Stress response</keyword>
<sequence length="616" mass="70141">MGLPRYKGIESIPKIVLWYLKKYEIVNSELWADDEIKKCLINWIIILFRDYNQTQIKEAINFLFHHLSCILFPQLEQIQINLEIDSKQQGEFYSLYNQCTYHNAQLHISKLIYEKHYGVEFEPYGDSVDILGLFKGFVDYYSILGVSSAANTDEIKKTFRLKAKTNHPDVGGDEESFKVLKNAYETLMDADRRRIFDRQYRFYRNRFEYDFFLGDLNYNKFANPERTAKQSYFDFRVGFNWRAYLKTIGVVILILICIKIFNFTGNTDTPLVLKSEEPELNLNLQQPALDTEAEGEEDPFPLEDLTSINTDPVSEETDLITNIETFSENDVSTPDITKDEPLEIEEVTEQNNSVLDNNPSSTTKEGTFSSGSSSEDVQSVMGTPDEIMEVGPLSTWYYGNSTISFSNGKVKGWDDKDRNLKLKHSSIKEGNFSSGSTDQDVQSVMGTPDQIMEIGPLSTWYYGNSTISFSNGKVTGWDDRDRNLKLKHSSIKAGNFSLGSTDQDVQSVMGTPNQIMEIGPLSTWYYGNSTISFSNGKVTGWDDRDRNLKLKHSSIKVGNFSLGSTDQDVQSVMGTPNQIMEIGPLSTWYYGNSTISFSNGKVTGWDNRDNNLKLKP</sequence>
<evidence type="ECO:0000313" key="5">
    <source>
        <dbReference type="EMBL" id="MCJ8013385.1"/>
    </source>
</evidence>
<dbReference type="Pfam" id="PF00226">
    <property type="entry name" value="DnaJ"/>
    <property type="match status" value="1"/>
</dbReference>
<accession>A0A9X1WTL9</accession>
<keyword evidence="1" id="KW-0235">DNA replication</keyword>
<dbReference type="GO" id="GO:0042026">
    <property type="term" value="P:protein refolding"/>
    <property type="evidence" value="ECO:0007669"/>
    <property type="project" value="TreeGrafter"/>
</dbReference>
<name>A0A9X1WTL9_9BACL</name>
<dbReference type="RefSeq" id="WP_244726707.1">
    <property type="nucleotide sequence ID" value="NZ_JALIRP010000006.1"/>
</dbReference>
<gene>
    <name evidence="5" type="ORF">MUG84_16775</name>
</gene>
<evidence type="ECO:0000259" key="4">
    <source>
        <dbReference type="PROSITE" id="PS50076"/>
    </source>
</evidence>
<protein>
    <submittedName>
        <fullName evidence="5">J domain-containing protein</fullName>
    </submittedName>
</protein>
<proteinExistence type="predicted"/>
<dbReference type="InterPro" id="IPR018253">
    <property type="entry name" value="DnaJ_domain_CS"/>
</dbReference>
<dbReference type="GO" id="GO:0051082">
    <property type="term" value="F:unfolded protein binding"/>
    <property type="evidence" value="ECO:0007669"/>
    <property type="project" value="TreeGrafter"/>
</dbReference>
<dbReference type="PANTHER" id="PTHR43096">
    <property type="entry name" value="DNAJ HOMOLOG 1, MITOCHONDRIAL-RELATED"/>
    <property type="match status" value="1"/>
</dbReference>
<feature type="domain" description="J" evidence="4">
    <location>
        <begin position="139"/>
        <end position="200"/>
    </location>
</feature>
<dbReference type="InterPro" id="IPR001623">
    <property type="entry name" value="DnaJ_domain"/>
</dbReference>